<feature type="compositionally biased region" description="Basic and acidic residues" evidence="1">
    <location>
        <begin position="297"/>
        <end position="308"/>
    </location>
</feature>
<feature type="region of interest" description="Disordered" evidence="1">
    <location>
        <begin position="170"/>
        <end position="545"/>
    </location>
</feature>
<proteinExistence type="predicted"/>
<feature type="compositionally biased region" description="Low complexity" evidence="1">
    <location>
        <begin position="640"/>
        <end position="653"/>
    </location>
</feature>
<dbReference type="OMA" id="ASPNHEF"/>
<protein>
    <submittedName>
        <fullName evidence="2">Uncharacterized protein</fullName>
    </submittedName>
</protein>
<gene>
    <name evidence="2" type="ORF">PCON_11789</name>
</gene>
<feature type="region of interest" description="Disordered" evidence="1">
    <location>
        <begin position="614"/>
        <end position="784"/>
    </location>
</feature>
<evidence type="ECO:0000313" key="3">
    <source>
        <dbReference type="Proteomes" id="UP000018144"/>
    </source>
</evidence>
<feature type="compositionally biased region" description="Low complexity" evidence="1">
    <location>
        <begin position="804"/>
        <end position="831"/>
    </location>
</feature>
<dbReference type="AlphaFoldDB" id="U4L6T9"/>
<feature type="compositionally biased region" description="Polar residues" evidence="1">
    <location>
        <begin position="239"/>
        <end position="254"/>
    </location>
</feature>
<feature type="compositionally biased region" description="Polar residues" evidence="1">
    <location>
        <begin position="361"/>
        <end position="379"/>
    </location>
</feature>
<dbReference type="Proteomes" id="UP000018144">
    <property type="component" value="Unassembled WGS sequence"/>
</dbReference>
<evidence type="ECO:0000256" key="1">
    <source>
        <dbReference type="SAM" id="MobiDB-lite"/>
    </source>
</evidence>
<dbReference type="EMBL" id="HF935680">
    <property type="protein sequence ID" value="CCX12195.1"/>
    <property type="molecule type" value="Genomic_DNA"/>
</dbReference>
<feature type="region of interest" description="Disordered" evidence="1">
    <location>
        <begin position="802"/>
        <end position="939"/>
    </location>
</feature>
<feature type="compositionally biased region" description="Low complexity" evidence="1">
    <location>
        <begin position="522"/>
        <end position="545"/>
    </location>
</feature>
<feature type="compositionally biased region" description="Low complexity" evidence="1">
    <location>
        <begin position="380"/>
        <end position="411"/>
    </location>
</feature>
<feature type="compositionally biased region" description="Polar residues" evidence="1">
    <location>
        <begin position="197"/>
        <end position="211"/>
    </location>
</feature>
<organism evidence="2 3">
    <name type="scientific">Pyronema omphalodes (strain CBS 100304)</name>
    <name type="common">Pyronema confluens</name>
    <dbReference type="NCBI Taxonomy" id="1076935"/>
    <lineage>
        <taxon>Eukaryota</taxon>
        <taxon>Fungi</taxon>
        <taxon>Dikarya</taxon>
        <taxon>Ascomycota</taxon>
        <taxon>Pezizomycotina</taxon>
        <taxon>Pezizomycetes</taxon>
        <taxon>Pezizales</taxon>
        <taxon>Pyronemataceae</taxon>
        <taxon>Pyronema</taxon>
    </lineage>
</organism>
<name>U4L6T9_PYROM</name>
<feature type="compositionally biased region" description="Basic and acidic residues" evidence="1">
    <location>
        <begin position="267"/>
        <end position="282"/>
    </location>
</feature>
<keyword evidence="3" id="KW-1185">Reference proteome</keyword>
<feature type="compositionally biased region" description="Polar residues" evidence="1">
    <location>
        <begin position="326"/>
        <end position="340"/>
    </location>
</feature>
<feature type="compositionally biased region" description="Low complexity" evidence="1">
    <location>
        <begin position="724"/>
        <end position="762"/>
    </location>
</feature>
<reference evidence="2 3" key="1">
    <citation type="journal article" date="2013" name="PLoS Genet.">
        <title>The genome and development-dependent transcriptomes of Pyronema confluens: a window into fungal evolution.</title>
        <authorList>
            <person name="Traeger S."/>
            <person name="Altegoer F."/>
            <person name="Freitag M."/>
            <person name="Gabaldon T."/>
            <person name="Kempken F."/>
            <person name="Kumar A."/>
            <person name="Marcet-Houben M."/>
            <person name="Poggeler S."/>
            <person name="Stajich J.E."/>
            <person name="Nowrousian M."/>
        </authorList>
    </citation>
    <scope>NUCLEOTIDE SEQUENCE [LARGE SCALE GENOMIC DNA]</scope>
    <source>
        <strain evidence="3">CBS 100304</strain>
        <tissue evidence="2">Vegetative mycelium</tissue>
    </source>
</reference>
<feature type="compositionally biased region" description="Low complexity" evidence="1">
    <location>
        <begin position="897"/>
        <end position="917"/>
    </location>
</feature>
<evidence type="ECO:0000313" key="2">
    <source>
        <dbReference type="EMBL" id="CCX12195.1"/>
    </source>
</evidence>
<accession>U4L6T9</accession>
<sequence length="976" mass="102271">MAPPKQPVCGEINIVAIQLINKKPIFVECSSLVADVDMTWDEFAKAARNQHNSALYADEMALETAAAVGESPGCVPPEDSRWYLAPDVDVTLATIGQGKTEFTPTASEDGQRTRWKIFMKPHDTPPPRKAYAYVFNLRRDKKFHIRLSTEPIPPDDARIYNMIRLDFTKPSEEKTKGSQESYQQSTKKSRLAIRPITRTSGVMSRTSSALEQSKKRTTVTVRITKKVARRTNITPLPDGTSNPERSSSFASRSATPHDEPTTLGAIPKKETGEILRDGDRTPRCARSRLSRTSSTDGAEKSPRPKSRGDGSLTPKCSQLHPLRNPKTLNSSPDISQSCRKSSLDGALKFPPSESGDRNPPTEHSQLFLSSDLSPHETSNSPRSEPTDSSTTPDSPQPTSSRSSSPDRSISCPDEEPKPPCSIPGEGEDAPDIPPSPSLPPEDTEKFSEASVPVSSELPDLQNESVSPSSESRDGDVEPEVESSPHSLPEDGADPIAISASPSGVESPDPESSGPVYTANVESSVVSDTDSKSDTSLAAAESSATLGTEVPSAIALVLAQLSSSAVSSATPGLISSSGKATTADHQGAASRLGNMIANYTDDPVSGDFEDIEMVHLKPTVDAPTSLPSTELTEDDSQGGRSSRTVSVKVSVSVSPATSETLPETRNGGGGGDDGSWRPGKYEGGNTGIDDGQCHPSAAPTSPPSPEPTKVPAEASKPPCSPSLHSDTPSSGTESSRSSSPEQSGSESSSSSSMTSRSPSPETSQVESAILRAMTPDGSASPVLEIPGAYPVDAVNPASELEAACRSLSPDSGSPSLFLSSRSSSPESRSLTSAETPEDPSTLSRRSPSPVMGDSGRSGDSGRLGDSDRSGSSNSPRAPSPVPASSDLDDASEGGITRSPSPSSTSYSFSSPRSSSPASTDGPETRPSSPPRPSLPSFASSLASNLFGTSSALLAYSAEELGALLPNDEGDEDDDETF</sequence>